<dbReference type="Proteomes" id="UP000189705">
    <property type="component" value="Unplaced"/>
</dbReference>
<dbReference type="eggNOG" id="ENOG502QSZS">
    <property type="taxonomic scope" value="Eukaryota"/>
</dbReference>
<dbReference type="InParanoid" id="A0A1U7S407"/>
<reference evidence="3" key="1">
    <citation type="submission" date="2025-08" db="UniProtKB">
        <authorList>
            <consortium name="RefSeq"/>
        </authorList>
    </citation>
    <scope>IDENTIFICATION</scope>
</reference>
<dbReference type="OrthoDB" id="125906at2759"/>
<accession>A0A1U7S407</accession>
<feature type="region of interest" description="Disordered" evidence="1">
    <location>
        <begin position="174"/>
        <end position="196"/>
    </location>
</feature>
<dbReference type="AlphaFoldDB" id="A0A1U7S407"/>
<feature type="region of interest" description="Disordered" evidence="1">
    <location>
        <begin position="96"/>
        <end position="121"/>
    </location>
</feature>
<dbReference type="PANTHER" id="PTHR47225">
    <property type="entry name" value="EF-HAND CALCIUM-BINDING DOMAIN-CONTAINING PROTEIN 12"/>
    <property type="match status" value="1"/>
</dbReference>
<evidence type="ECO:0000313" key="2">
    <source>
        <dbReference type="Proteomes" id="UP000189705"/>
    </source>
</evidence>
<dbReference type="PANTHER" id="PTHR47225:SF1">
    <property type="entry name" value="EF-HAND CALCIUM-BINDING DOMAIN-CONTAINING PROTEIN 12"/>
    <property type="match status" value="1"/>
</dbReference>
<name>A0A1U7S407_ALLSI</name>
<sequence length="700" mass="81569">MHEDSVASSLAIPSAVSNDGTVAGEDLFETTADATQTLILPHWFKQSKFRKAYLRSFHARGLRPPQCPRRIIIAPPMPRSPYPCLKLAQTSVVCQKEEATPKQEAEVSPGAPEDESDTEEKIQKFDAWILERRRLNAEVEGSEDFEERLKYKVPLSKQEKEKWEKIKASRVVSKAESQTAEPEDLKPPPPKSRQSCRKGIVPVISIPYPQALVLLLYLLRKKKLRMVDLFKKSKMTSKNIKREEFFKVIQATGVPITDKELEDAFIYLTTSAPKPRHFIRSDDIVKCQRMWMPALQNYIRERHEERILNFLEKATAYTVEVTPAAELDKLTLLEVPPVNTEECRPMTDEDMEEVGKHYREWRRLKKVWKTVNPLEWAEQCRLVRSGDRAVDDHCLPSMMEGEVAESINRYRQVAHRSYVRCVKLCKEQNIPVTEDTLAKVLLHPGDRIIKEGKHMLKIRQPGAYYNPIPSGGTFQAHPWTGGGALKRFWRVEEEAIYGPYDTPREQDEKQKTWISSEQDELERLEDIQMKQYEEQSMWVSSKRYALERPYDTDLEEDDDQPVWITPEVYWQFQSPAKKSSRGKKKRVRFPEIQTGTAKDVFRTSRASDAGLRRNRMERQLPVTSTHYCKTENNRFWPGQQLDKLCYLPQTKPVQGQAMFKHIHQTKPAYPSIYNPHRSWPINEQGYLTYGDIEIQKRYFI</sequence>
<evidence type="ECO:0000313" key="3">
    <source>
        <dbReference type="RefSeq" id="XP_006025201.1"/>
    </source>
</evidence>
<dbReference type="GeneID" id="102368282"/>
<protein>
    <submittedName>
        <fullName evidence="3">EF-hand calcium-binding domain-containing protein 12</fullName>
    </submittedName>
</protein>
<evidence type="ECO:0000256" key="1">
    <source>
        <dbReference type="SAM" id="MobiDB-lite"/>
    </source>
</evidence>
<organism evidence="2 3">
    <name type="scientific">Alligator sinensis</name>
    <name type="common">Chinese alligator</name>
    <dbReference type="NCBI Taxonomy" id="38654"/>
    <lineage>
        <taxon>Eukaryota</taxon>
        <taxon>Metazoa</taxon>
        <taxon>Chordata</taxon>
        <taxon>Craniata</taxon>
        <taxon>Vertebrata</taxon>
        <taxon>Euteleostomi</taxon>
        <taxon>Archelosauria</taxon>
        <taxon>Archosauria</taxon>
        <taxon>Crocodylia</taxon>
        <taxon>Alligatoridae</taxon>
        <taxon>Alligatorinae</taxon>
        <taxon>Alligator</taxon>
    </lineage>
</organism>
<proteinExistence type="predicted"/>
<keyword evidence="2" id="KW-1185">Reference proteome</keyword>
<dbReference type="InterPro" id="IPR042847">
    <property type="entry name" value="EFC12"/>
</dbReference>
<dbReference type="RefSeq" id="XP_006025201.1">
    <property type="nucleotide sequence ID" value="XM_006025139.1"/>
</dbReference>
<gene>
    <name evidence="3" type="primary">EFCAB12</name>
</gene>
<feature type="compositionally biased region" description="Basic and acidic residues" evidence="1">
    <location>
        <begin position="96"/>
        <end position="105"/>
    </location>
</feature>
<dbReference type="KEGG" id="asn:102368282"/>
<dbReference type="CTD" id="90288"/>